<comment type="subcellular location">
    <subcellularLocation>
        <location evidence="1">Membrane</location>
        <topology evidence="1">Multi-pass membrane protein</topology>
    </subcellularLocation>
</comment>
<dbReference type="EMBL" id="BAAAPZ010000004">
    <property type="protein sequence ID" value="GAA2094575.1"/>
    <property type="molecule type" value="Genomic_DNA"/>
</dbReference>
<protein>
    <recommendedName>
        <fullName evidence="8">DUF4870 domain-containing protein</fullName>
    </recommendedName>
</protein>
<gene>
    <name evidence="6" type="ORF">GCM10009823_13660</name>
</gene>
<evidence type="ECO:0000256" key="2">
    <source>
        <dbReference type="ARBA" id="ARBA00022692"/>
    </source>
</evidence>
<dbReference type="Proteomes" id="UP001500984">
    <property type="component" value="Unassembled WGS sequence"/>
</dbReference>
<evidence type="ECO:0000313" key="6">
    <source>
        <dbReference type="EMBL" id="GAA2094575.1"/>
    </source>
</evidence>
<feature type="transmembrane region" description="Helical" evidence="5">
    <location>
        <begin position="12"/>
        <end position="38"/>
    </location>
</feature>
<evidence type="ECO:0000256" key="3">
    <source>
        <dbReference type="ARBA" id="ARBA00022989"/>
    </source>
</evidence>
<proteinExistence type="predicted"/>
<dbReference type="InterPro" id="IPR019109">
    <property type="entry name" value="MamF_MmsF"/>
</dbReference>
<evidence type="ECO:0000256" key="1">
    <source>
        <dbReference type="ARBA" id="ARBA00004141"/>
    </source>
</evidence>
<keyword evidence="3 5" id="KW-1133">Transmembrane helix</keyword>
<comment type="caution">
    <text evidence="6">The sequence shown here is derived from an EMBL/GenBank/DDBJ whole genome shotgun (WGS) entry which is preliminary data.</text>
</comment>
<evidence type="ECO:0000256" key="5">
    <source>
        <dbReference type="SAM" id="Phobius"/>
    </source>
</evidence>
<organism evidence="6 7">
    <name type="scientific">Brevibacterium salitolerans</name>
    <dbReference type="NCBI Taxonomy" id="1403566"/>
    <lineage>
        <taxon>Bacteria</taxon>
        <taxon>Bacillati</taxon>
        <taxon>Actinomycetota</taxon>
        <taxon>Actinomycetes</taxon>
        <taxon>Micrococcales</taxon>
        <taxon>Brevibacteriaceae</taxon>
        <taxon>Brevibacterium</taxon>
    </lineage>
</organism>
<evidence type="ECO:0000313" key="7">
    <source>
        <dbReference type="Proteomes" id="UP001500984"/>
    </source>
</evidence>
<accession>A0ABN2WKY8</accession>
<dbReference type="RefSeq" id="WP_344336504.1">
    <property type="nucleotide sequence ID" value="NZ_BAAAPZ010000004.1"/>
</dbReference>
<reference evidence="6 7" key="1">
    <citation type="journal article" date="2019" name="Int. J. Syst. Evol. Microbiol.">
        <title>The Global Catalogue of Microorganisms (GCM) 10K type strain sequencing project: providing services to taxonomists for standard genome sequencing and annotation.</title>
        <authorList>
            <consortium name="The Broad Institute Genomics Platform"/>
            <consortium name="The Broad Institute Genome Sequencing Center for Infectious Disease"/>
            <person name="Wu L."/>
            <person name="Ma J."/>
        </authorList>
    </citation>
    <scope>NUCLEOTIDE SEQUENCE [LARGE SCALE GENOMIC DNA]</scope>
    <source>
        <strain evidence="6 7">JCM 15900</strain>
    </source>
</reference>
<keyword evidence="4 5" id="KW-0472">Membrane</keyword>
<dbReference type="Pfam" id="PF09685">
    <property type="entry name" value="MamF_MmsF"/>
    <property type="match status" value="1"/>
</dbReference>
<name>A0ABN2WKY8_9MICO</name>
<keyword evidence="2 5" id="KW-0812">Transmembrane</keyword>
<evidence type="ECO:0008006" key="8">
    <source>
        <dbReference type="Google" id="ProtNLM"/>
    </source>
</evidence>
<evidence type="ECO:0000256" key="4">
    <source>
        <dbReference type="ARBA" id="ARBA00023136"/>
    </source>
</evidence>
<sequence length="142" mass="15131">MPGPKPDTGVKYWLLYLILWAPVPLLNWVALVIVEFSLRESARRTGGPAEANSRNALNWVLTWGLVNVLAAALHFGLLFALTGDGGSIGSEDPLFWVPVTTASLLGLAVIGGGITTLVFMIVGAVKAANGRVFHPRIAIPFI</sequence>
<keyword evidence="7" id="KW-1185">Reference proteome</keyword>
<feature type="transmembrane region" description="Helical" evidence="5">
    <location>
        <begin position="59"/>
        <end position="82"/>
    </location>
</feature>
<feature type="transmembrane region" description="Helical" evidence="5">
    <location>
        <begin position="102"/>
        <end position="125"/>
    </location>
</feature>